<dbReference type="GO" id="GO:0005886">
    <property type="term" value="C:plasma membrane"/>
    <property type="evidence" value="ECO:0007669"/>
    <property type="project" value="InterPro"/>
</dbReference>
<dbReference type="PANTHER" id="PTHR42852">
    <property type="entry name" value="THIOL:DISULFIDE INTERCHANGE PROTEIN DSBE"/>
    <property type="match status" value="1"/>
</dbReference>
<evidence type="ECO:0000313" key="8">
    <source>
        <dbReference type="Proteomes" id="UP000013165"/>
    </source>
</evidence>
<dbReference type="EMBL" id="APLQ01000011">
    <property type="protein sequence ID" value="ENO14850.1"/>
    <property type="molecule type" value="Genomic_DNA"/>
</dbReference>
<dbReference type="OrthoDB" id="9799347at2"/>
<comment type="caution">
    <text evidence="7">The sequence shown here is derived from an EMBL/GenBank/DDBJ whole genome shotgun (WGS) entry which is preliminary data.</text>
</comment>
<dbReference type="InterPro" id="IPR001640">
    <property type="entry name" value="Lgt"/>
</dbReference>
<dbReference type="CDD" id="cd02966">
    <property type="entry name" value="TlpA_like_family"/>
    <property type="match status" value="1"/>
</dbReference>
<feature type="transmembrane region" description="Helical" evidence="5">
    <location>
        <begin position="109"/>
        <end position="130"/>
    </location>
</feature>
<dbReference type="InterPro" id="IPR036249">
    <property type="entry name" value="Thioredoxin-like_sf"/>
</dbReference>
<dbReference type="GO" id="GO:0017004">
    <property type="term" value="P:cytochrome complex assembly"/>
    <property type="evidence" value="ECO:0007669"/>
    <property type="project" value="UniProtKB-KW"/>
</dbReference>
<gene>
    <name evidence="7" type="ORF">J057_05846</name>
</gene>
<dbReference type="Pfam" id="PF08534">
    <property type="entry name" value="Redoxin"/>
    <property type="match status" value="1"/>
</dbReference>
<dbReference type="PANTHER" id="PTHR42852:SF6">
    <property type="entry name" value="THIOL:DISULFIDE INTERCHANGE PROTEIN DSBE"/>
    <property type="match status" value="1"/>
</dbReference>
<organism evidence="7 8">
    <name type="scientific">Marinobacter nanhaiticus D15-8W</name>
    <dbReference type="NCBI Taxonomy" id="626887"/>
    <lineage>
        <taxon>Bacteria</taxon>
        <taxon>Pseudomonadati</taxon>
        <taxon>Pseudomonadota</taxon>
        <taxon>Gammaproteobacteria</taxon>
        <taxon>Pseudomonadales</taxon>
        <taxon>Marinobacteraceae</taxon>
        <taxon>Marinobacter</taxon>
    </lineage>
</organism>
<dbReference type="AlphaFoldDB" id="N6VX77"/>
<dbReference type="Proteomes" id="UP000013165">
    <property type="component" value="Unassembled WGS sequence"/>
</dbReference>
<dbReference type="GO" id="GO:0030313">
    <property type="term" value="C:cell envelope"/>
    <property type="evidence" value="ECO:0007669"/>
    <property type="project" value="UniProtKB-SubCell"/>
</dbReference>
<dbReference type="GO" id="GO:0016491">
    <property type="term" value="F:oxidoreductase activity"/>
    <property type="evidence" value="ECO:0007669"/>
    <property type="project" value="InterPro"/>
</dbReference>
<dbReference type="InterPro" id="IPR013766">
    <property type="entry name" value="Thioredoxin_domain"/>
</dbReference>
<protein>
    <submittedName>
        <fullName evidence="7">TlpA family protein disulfide reductase</fullName>
    </submittedName>
</protein>
<evidence type="ECO:0000256" key="1">
    <source>
        <dbReference type="ARBA" id="ARBA00004196"/>
    </source>
</evidence>
<dbReference type="HOGENOM" id="CLU_089636_0_0_6"/>
<name>N6VX77_9GAMM</name>
<dbReference type="PATRIC" id="fig|626887.3.peg.1166"/>
<evidence type="ECO:0000259" key="6">
    <source>
        <dbReference type="PROSITE" id="PS51352"/>
    </source>
</evidence>
<feature type="transmembrane region" description="Helical" evidence="5">
    <location>
        <begin position="43"/>
        <end position="64"/>
    </location>
</feature>
<keyword evidence="8" id="KW-1185">Reference proteome</keyword>
<accession>N6VX77</accession>
<keyword evidence="4" id="KW-0676">Redox-active center</keyword>
<keyword evidence="5" id="KW-1133">Transmembrane helix</keyword>
<feature type="transmembrane region" description="Helical" evidence="5">
    <location>
        <begin position="12"/>
        <end position="31"/>
    </location>
</feature>
<comment type="subcellular location">
    <subcellularLocation>
        <location evidence="1">Cell envelope</location>
    </subcellularLocation>
</comment>
<keyword evidence="5" id="KW-0472">Membrane</keyword>
<sequence length="273" mass="29224">MLTVNLGPLSLPTGHLLLLLAFIVALVVGGLSGRKQKTPVAGMLSDILVVAAVSARIGFVLMYFEHYRDNLWDVVDIRDGGFSVIAGVAGALACTAYLMWRSPVSRRPLGFAMASGMIVWGTLLLTINLIETQANAVPDARFATLDGTGTTLAEIGSGKPMVVNLWASWCPPCIREMPVLDAAQERLPNVSFVFVNQGEQPETIRRFLADQALELDHILTDPGGALGRITGSQALPTTLFFNAAGQQVDAHLGELSRATLARSLEQITDDESP</sequence>
<proteinExistence type="predicted"/>
<evidence type="ECO:0000256" key="5">
    <source>
        <dbReference type="SAM" id="Phobius"/>
    </source>
</evidence>
<feature type="domain" description="Thioredoxin" evidence="6">
    <location>
        <begin position="131"/>
        <end position="269"/>
    </location>
</feature>
<dbReference type="GO" id="GO:0042158">
    <property type="term" value="P:lipoprotein biosynthetic process"/>
    <property type="evidence" value="ECO:0007669"/>
    <property type="project" value="InterPro"/>
</dbReference>
<dbReference type="PROSITE" id="PS51352">
    <property type="entry name" value="THIOREDOXIN_2"/>
    <property type="match status" value="1"/>
</dbReference>
<evidence type="ECO:0000313" key="7">
    <source>
        <dbReference type="EMBL" id="ENO14850.1"/>
    </source>
</evidence>
<dbReference type="GO" id="GO:0008961">
    <property type="term" value="F:phosphatidylglycerol-prolipoprotein diacylglyceryl transferase activity"/>
    <property type="evidence" value="ECO:0007669"/>
    <property type="project" value="InterPro"/>
</dbReference>
<dbReference type="InterPro" id="IPR013740">
    <property type="entry name" value="Redoxin"/>
</dbReference>
<dbReference type="STRING" id="626887.J057_05846"/>
<dbReference type="eggNOG" id="COG0526">
    <property type="taxonomic scope" value="Bacteria"/>
</dbReference>
<dbReference type="SUPFAM" id="SSF52833">
    <property type="entry name" value="Thioredoxin-like"/>
    <property type="match status" value="1"/>
</dbReference>
<feature type="transmembrane region" description="Helical" evidence="5">
    <location>
        <begin position="80"/>
        <end position="100"/>
    </location>
</feature>
<evidence type="ECO:0000256" key="3">
    <source>
        <dbReference type="ARBA" id="ARBA00023157"/>
    </source>
</evidence>
<keyword evidence="2" id="KW-0201">Cytochrome c-type biogenesis</keyword>
<dbReference type="Pfam" id="PF01790">
    <property type="entry name" value="LGT"/>
    <property type="match status" value="1"/>
</dbReference>
<evidence type="ECO:0000256" key="2">
    <source>
        <dbReference type="ARBA" id="ARBA00022748"/>
    </source>
</evidence>
<dbReference type="InterPro" id="IPR050553">
    <property type="entry name" value="Thioredoxin_ResA/DsbE_sf"/>
</dbReference>
<dbReference type="Gene3D" id="3.40.30.10">
    <property type="entry name" value="Glutaredoxin"/>
    <property type="match status" value="1"/>
</dbReference>
<keyword evidence="3" id="KW-1015">Disulfide bond</keyword>
<dbReference type="RefSeq" id="WP_004579147.1">
    <property type="nucleotide sequence ID" value="NZ_AP028878.1"/>
</dbReference>
<reference evidence="7 8" key="1">
    <citation type="journal article" date="2013" name="Genome Announc.">
        <title>Genome Sequence of the Polycyclic Aromatic Hydrocarbon-Degrading Bacterium Strain Marinobacter nanhaiticus D15-8WT.</title>
        <authorList>
            <person name="Cui Z."/>
            <person name="Gao W."/>
            <person name="Li Q."/>
            <person name="Xu G."/>
            <person name="Zheng L."/>
        </authorList>
    </citation>
    <scope>NUCLEOTIDE SEQUENCE [LARGE SCALE GENOMIC DNA]</scope>
    <source>
        <strain evidence="7 8">D15-8W</strain>
    </source>
</reference>
<evidence type="ECO:0000256" key="4">
    <source>
        <dbReference type="ARBA" id="ARBA00023284"/>
    </source>
</evidence>
<keyword evidence="5" id="KW-0812">Transmembrane</keyword>